<dbReference type="SUPFAM" id="SSF52047">
    <property type="entry name" value="RNI-like"/>
    <property type="match status" value="1"/>
</dbReference>
<dbReference type="CDD" id="cd09917">
    <property type="entry name" value="F-box_SF"/>
    <property type="match status" value="1"/>
</dbReference>
<keyword evidence="3" id="KW-1185">Reference proteome</keyword>
<name>A0A1E3B5J4_ASPCR</name>
<dbReference type="EMBL" id="JXNT01000012">
    <property type="protein sequence ID" value="ODM16223.1"/>
    <property type="molecule type" value="Genomic_DNA"/>
</dbReference>
<dbReference type="Proteomes" id="UP000094569">
    <property type="component" value="Unassembled WGS sequence"/>
</dbReference>
<dbReference type="OrthoDB" id="4191831at2759"/>
<dbReference type="InterPro" id="IPR036047">
    <property type="entry name" value="F-box-like_dom_sf"/>
</dbReference>
<evidence type="ECO:0000313" key="2">
    <source>
        <dbReference type="EMBL" id="ODM16223.1"/>
    </source>
</evidence>
<dbReference type="PROSITE" id="PS50181">
    <property type="entry name" value="FBOX"/>
    <property type="match status" value="1"/>
</dbReference>
<dbReference type="VEuPathDB" id="FungiDB:SI65_08222"/>
<feature type="domain" description="F-box" evidence="1">
    <location>
        <begin position="2"/>
        <end position="47"/>
    </location>
</feature>
<comment type="caution">
    <text evidence="2">The sequence shown here is derived from an EMBL/GenBank/DDBJ whole genome shotgun (WGS) entry which is preliminary data.</text>
</comment>
<dbReference type="SMART" id="SM00256">
    <property type="entry name" value="FBOX"/>
    <property type="match status" value="1"/>
</dbReference>
<protein>
    <recommendedName>
        <fullName evidence="1">F-box domain-containing protein</fullName>
    </recommendedName>
</protein>
<evidence type="ECO:0000313" key="3">
    <source>
        <dbReference type="Proteomes" id="UP000094569"/>
    </source>
</evidence>
<dbReference type="Pfam" id="PF12937">
    <property type="entry name" value="F-box-like"/>
    <property type="match status" value="1"/>
</dbReference>
<accession>A0A1E3B5J4</accession>
<proteinExistence type="predicted"/>
<dbReference type="Gene3D" id="1.20.1280.50">
    <property type="match status" value="1"/>
</dbReference>
<gene>
    <name evidence="2" type="ORF">SI65_08222</name>
</gene>
<organism evidence="2 3">
    <name type="scientific">Aspergillus cristatus</name>
    <name type="common">Chinese Fuzhuan brick tea-fermentation fungus</name>
    <name type="synonym">Eurotium cristatum</name>
    <dbReference type="NCBI Taxonomy" id="573508"/>
    <lineage>
        <taxon>Eukaryota</taxon>
        <taxon>Fungi</taxon>
        <taxon>Dikarya</taxon>
        <taxon>Ascomycota</taxon>
        <taxon>Pezizomycotina</taxon>
        <taxon>Eurotiomycetes</taxon>
        <taxon>Eurotiomycetidae</taxon>
        <taxon>Eurotiales</taxon>
        <taxon>Aspergillaceae</taxon>
        <taxon>Aspergillus</taxon>
        <taxon>Aspergillus subgen. Aspergillus</taxon>
    </lineage>
</organism>
<reference evidence="2 3" key="1">
    <citation type="journal article" date="2016" name="BMC Genomics">
        <title>Comparative genomic and transcriptomic analyses of the Fuzhuan brick tea-fermentation fungus Aspergillus cristatus.</title>
        <authorList>
            <person name="Ge Y."/>
            <person name="Wang Y."/>
            <person name="Liu Y."/>
            <person name="Tan Y."/>
            <person name="Ren X."/>
            <person name="Zhang X."/>
            <person name="Hyde K.D."/>
            <person name="Liu Y."/>
            <person name="Liu Z."/>
        </authorList>
    </citation>
    <scope>NUCLEOTIDE SEQUENCE [LARGE SCALE GENOMIC DNA]</scope>
    <source>
        <strain evidence="2 3">GZAAS20.1005</strain>
    </source>
</reference>
<dbReference type="SUPFAM" id="SSF81383">
    <property type="entry name" value="F-box domain"/>
    <property type="match status" value="1"/>
</dbReference>
<dbReference type="InterPro" id="IPR032675">
    <property type="entry name" value="LRR_dom_sf"/>
</dbReference>
<dbReference type="InterPro" id="IPR001810">
    <property type="entry name" value="F-box_dom"/>
</dbReference>
<sequence>MVNFAETLPTECTTAILSSLQQHDLLVAMRVCRAWHQVIEPLFYQHLQPQAATSMASLLHTLESRPDLIPLIHHLFVNFENDEIMPGHQAYLLRRLSNLYSLHLPRWPQDGKLGYSLPSLRQVVLGYKSPMDELRPLWSLPSIESIEACLGDPIRTPDIWPTTKTLTTLKLNRSSISEENLAILLQASPSLKSLRYDHRCNVAGEKAWHDGNGLRGALYHIRDTLEYLEIRMGLYSPYAEEVIYLNLIPVKGYIGSLKGCQNLRSLEIPIAALFGWNVESDYDLTDVFPASLTHLSLVEDLVMQCTYDWSEQLVLERLGTFFAQMVPQLELFEFWPDHIFERWTEELEGSLRELCLRDGVRCIIHQDEDLDEDSDEDL</sequence>
<dbReference type="Gene3D" id="3.80.10.10">
    <property type="entry name" value="Ribonuclease Inhibitor"/>
    <property type="match status" value="1"/>
</dbReference>
<dbReference type="AlphaFoldDB" id="A0A1E3B5J4"/>
<evidence type="ECO:0000259" key="1">
    <source>
        <dbReference type="PROSITE" id="PS50181"/>
    </source>
</evidence>